<gene>
    <name evidence="1" type="ORF">ACOC_LOCUS10096</name>
</gene>
<organism evidence="3">
    <name type="scientific">Angiostrongylus costaricensis</name>
    <name type="common">Nematode worm</name>
    <dbReference type="NCBI Taxonomy" id="334426"/>
    <lineage>
        <taxon>Eukaryota</taxon>
        <taxon>Metazoa</taxon>
        <taxon>Ecdysozoa</taxon>
        <taxon>Nematoda</taxon>
        <taxon>Chromadorea</taxon>
        <taxon>Rhabditida</taxon>
        <taxon>Rhabditina</taxon>
        <taxon>Rhabditomorpha</taxon>
        <taxon>Strongyloidea</taxon>
        <taxon>Metastrongylidae</taxon>
        <taxon>Angiostrongylus</taxon>
    </lineage>
</organism>
<proteinExistence type="predicted"/>
<accession>A0A158PKH6</accession>
<dbReference type="Proteomes" id="UP000267027">
    <property type="component" value="Unassembled WGS sequence"/>
</dbReference>
<evidence type="ECO:0000313" key="3">
    <source>
        <dbReference type="WBParaSite" id="ACOC_0001009501-mRNA-1"/>
    </source>
</evidence>
<sequence length="141" mass="15536">MRSMLSHVGGIESNLHLVFSLRRSNGARLSPKPICDRQTKEYRWTTFPLSVLISVVDYDDDVARLGGLSTMCETAGGEPTDSRCCRRPPLRRRLWALAACRSALSVASTVCSRLERRRRPPPPASVCVQAAAARSRVIPSA</sequence>
<keyword evidence="2" id="KW-1185">Reference proteome</keyword>
<name>A0A158PKH6_ANGCS</name>
<evidence type="ECO:0000313" key="1">
    <source>
        <dbReference type="EMBL" id="VDM61681.1"/>
    </source>
</evidence>
<dbReference type="EMBL" id="UYYA01004409">
    <property type="protein sequence ID" value="VDM61681.1"/>
    <property type="molecule type" value="Genomic_DNA"/>
</dbReference>
<protein>
    <submittedName>
        <fullName evidence="1 3">Uncharacterized protein</fullName>
    </submittedName>
</protein>
<reference evidence="1 2" key="2">
    <citation type="submission" date="2018-11" db="EMBL/GenBank/DDBJ databases">
        <authorList>
            <consortium name="Pathogen Informatics"/>
        </authorList>
    </citation>
    <scope>NUCLEOTIDE SEQUENCE [LARGE SCALE GENOMIC DNA]</scope>
    <source>
        <strain evidence="1 2">Costa Rica</strain>
    </source>
</reference>
<reference evidence="3" key="1">
    <citation type="submission" date="2016-04" db="UniProtKB">
        <authorList>
            <consortium name="WormBaseParasite"/>
        </authorList>
    </citation>
    <scope>IDENTIFICATION</scope>
</reference>
<dbReference type="WBParaSite" id="ACOC_0001009501-mRNA-1">
    <property type="protein sequence ID" value="ACOC_0001009501-mRNA-1"/>
    <property type="gene ID" value="ACOC_0001009501"/>
</dbReference>
<dbReference type="AlphaFoldDB" id="A0A158PKH6"/>
<evidence type="ECO:0000313" key="2">
    <source>
        <dbReference type="Proteomes" id="UP000267027"/>
    </source>
</evidence>